<evidence type="ECO:0000313" key="3">
    <source>
        <dbReference type="Proteomes" id="UP000199607"/>
    </source>
</evidence>
<dbReference type="InterPro" id="IPR012334">
    <property type="entry name" value="Pectin_lyas_fold"/>
</dbReference>
<reference evidence="3" key="1">
    <citation type="submission" date="2016-10" db="EMBL/GenBank/DDBJ databases">
        <authorList>
            <person name="Varghese N."/>
            <person name="Submissions S."/>
        </authorList>
    </citation>
    <scope>NUCLEOTIDE SEQUENCE [LARGE SCALE GENOMIC DNA]</scope>
    <source>
        <strain evidence="3">CGMCC 1.7738</strain>
    </source>
</reference>
<dbReference type="Gene3D" id="2.160.20.10">
    <property type="entry name" value="Single-stranded right-handed beta-helix, Pectin lyase-like"/>
    <property type="match status" value="1"/>
</dbReference>
<organism evidence="2 3">
    <name type="scientific">Halogranum rubrum</name>
    <dbReference type="NCBI Taxonomy" id="553466"/>
    <lineage>
        <taxon>Archaea</taxon>
        <taxon>Methanobacteriati</taxon>
        <taxon>Methanobacteriota</taxon>
        <taxon>Stenosarchaea group</taxon>
        <taxon>Halobacteria</taxon>
        <taxon>Halobacteriales</taxon>
        <taxon>Haloferacaceae</taxon>
    </lineage>
</organism>
<dbReference type="Proteomes" id="UP000199607">
    <property type="component" value="Unassembled WGS sequence"/>
</dbReference>
<name>A0A1I4JTD7_9EURY</name>
<sequence length="448" mass="47912">MAGKPLQQDRMNNNEMSRRQFVEATGATAVVGSTGGVASAATRRERVEGDAVEALDGSATNQSVEPSVSSLGGRLIVGEGGYQTIAGAWAAADDGDVVFVHSSYDAQTAGEEFPIVLDYEEKEVTLTGGHRSGSVIDAGDTDENVIEVLGRGQNDYRNSPAVENLKIVGGNVGLRIRAAPYSSYKDLVFWQTNSDGVAVEGYTDDDGAYKGSFGITFRNVVSWNCGGHGFRLDTDARPHSTSFFGCHAAFNHGYGVMLRGFSSRFYGGTIQNNGSYGVDARNGSGQLLSGVYFEGNGTREPSPIDVYATGTAAGLTIDTCYFQGNFARGFDNGLEREYAAIALDGTLNTTVENCTYRNYDSSFILAESTTDLDLHRPSHCALDSTVFFEGLSDERTRSNGAIQERDLRATEGAYSGDVGIHDGAGDWPWGLCLWNGTDWVSVMDGQTL</sequence>
<protein>
    <submittedName>
        <fullName evidence="2">Right handed beta helix region</fullName>
    </submittedName>
</protein>
<gene>
    <name evidence="2" type="ORF">SAMN04487950_4643</name>
</gene>
<evidence type="ECO:0000259" key="1">
    <source>
        <dbReference type="Pfam" id="PF13229"/>
    </source>
</evidence>
<dbReference type="InterPro" id="IPR006626">
    <property type="entry name" value="PbH1"/>
</dbReference>
<dbReference type="PROSITE" id="PS51318">
    <property type="entry name" value="TAT"/>
    <property type="match status" value="1"/>
</dbReference>
<dbReference type="InterPro" id="IPR011050">
    <property type="entry name" value="Pectin_lyase_fold/virulence"/>
</dbReference>
<dbReference type="SMART" id="SM00710">
    <property type="entry name" value="PbH1"/>
    <property type="match status" value="6"/>
</dbReference>
<dbReference type="Pfam" id="PF13229">
    <property type="entry name" value="Beta_helix"/>
    <property type="match status" value="1"/>
</dbReference>
<dbReference type="SUPFAM" id="SSF51126">
    <property type="entry name" value="Pectin lyase-like"/>
    <property type="match status" value="1"/>
</dbReference>
<accession>A0A1I4JTD7</accession>
<keyword evidence="3" id="KW-1185">Reference proteome</keyword>
<proteinExistence type="predicted"/>
<dbReference type="InterPro" id="IPR039448">
    <property type="entry name" value="Beta_helix"/>
</dbReference>
<feature type="domain" description="Right handed beta helix" evidence="1">
    <location>
        <begin position="241"/>
        <end position="362"/>
    </location>
</feature>
<dbReference type="InterPro" id="IPR006311">
    <property type="entry name" value="TAT_signal"/>
</dbReference>
<evidence type="ECO:0000313" key="2">
    <source>
        <dbReference type="EMBL" id="SFL69819.1"/>
    </source>
</evidence>
<dbReference type="EMBL" id="FOTC01000015">
    <property type="protein sequence ID" value="SFL69819.1"/>
    <property type="molecule type" value="Genomic_DNA"/>
</dbReference>
<dbReference type="AlphaFoldDB" id="A0A1I4JTD7"/>